<dbReference type="InterPro" id="IPR043162">
    <property type="entry name" value="DOCK_C_lobe_C"/>
</dbReference>
<protein>
    <submittedName>
        <fullName evidence="7">Dedicator of cytokinesis protein 11-like</fullName>
    </submittedName>
</protein>
<evidence type="ECO:0000313" key="7">
    <source>
        <dbReference type="RefSeq" id="XP_026677527.1"/>
    </source>
</evidence>
<dbReference type="GeneID" id="103506751"/>
<organism evidence="6 7">
    <name type="scientific">Diaphorina citri</name>
    <name type="common">Asian citrus psyllid</name>
    <dbReference type="NCBI Taxonomy" id="121845"/>
    <lineage>
        <taxon>Eukaryota</taxon>
        <taxon>Metazoa</taxon>
        <taxon>Ecdysozoa</taxon>
        <taxon>Arthropoda</taxon>
        <taxon>Hexapoda</taxon>
        <taxon>Insecta</taxon>
        <taxon>Pterygota</taxon>
        <taxon>Neoptera</taxon>
        <taxon>Paraneoptera</taxon>
        <taxon>Hemiptera</taxon>
        <taxon>Sternorrhyncha</taxon>
        <taxon>Psylloidea</taxon>
        <taxon>Psyllidae</taxon>
        <taxon>Diaphorininae</taxon>
        <taxon>Diaphorina</taxon>
    </lineage>
</organism>
<sequence length="1913" mass="215287">MVFSNFLFVRPFLIDNVGDKNADSNNNTSKTRNQNNSTLCRTLTRSNKSIQYIISNPDNVLFGPPLSDNSKATLTEPIDFESFVLKNKTLLQNDPQRELLLYPPDDISQVVLPRRYRTVCHSVPSHINLKECSLFTRECVKTYTCNWHLIHYKYSAYSGSYLDLPNLASNLDFGTLKGLEQSVNPQLMKYARETESSIALARREQRKRLFSIYPFMSHSKGTSQSPANSPYLNDSQQEPYKEQFGVRILVKCEEVKFRLQAPVSEDSTECTQVEPYFTTLALFDAKEGRKISEDFHFNVNSPEMQKLMEEICYEDEGGDGGDSNSCDNHVENGGDVPGRKWVFQCKQAVMSVSEPHSEIYLVLRIDKMLQGNVIQVAEPYIRSGKDPKLALKTYKSFRSTCQRIRKYRMPFAWSARPLFRLYSDELDTTSDFPALYRQDSARLKDEEILKILADYRKPDKLNKLTVIPGRATITLSPYRDPLNNSLTSDLLPLKPFPSPPSSPPTIEVAPLHPPECPHTVYRNTLYVYPESLAFESQKTFTRARNIACIVQLRDSDQENARPLKNIYSRFGALTHSACCAVLHHSPSPSWYDEIKILLPSRLSPSHHLLFIFRHISIEAAKKKEGGAETSVGYAWIPLISKGRINLDKQCIPVASHLPPGYLSVQPLGLGKGYAGPDITWVDAQKPLYTVSFTLNSTVFTRDTHLHNLFAHGERLLLEPRTPGSPVPTTSPPPDTETCKILKAAHAIQLSSVVQFLPTILNHVFRVLVRVCSASQDLSINIIRLLVHLVYLLHGAGRTDALATYAKFVFVGDIEGASSFKLSSRVWITGLCLYEFKYMGKRHIASLGRGSSSTASGNTPSLAGKPPSKSMTLPARMQPPDFSVEPSHALLSGTNSVGRDNSVHLRADSESNLSAFHQALLEANLATEVGLICLDSLGLYSVHFKDSLLASGGDNATMRSVLELYLCFLRLGQSETLFRHVFASLRSFINHFSLALFQGKLVGCRVHFLCRTIALPPNLPDLQALASVLFVLQGQLARIAMLYLPWLGIAIDNLPRLTAGVTTNYKLNPLCSVDGSEVSLASSPQRLKSQESMNGSLSNRSSLVIKDAAYFAAIAGQGLLNGASSTVSLDSESLLLSSDNNSSVSMETAIQREDTTCTPNRHSRSVSGTQVVRCDKLLSSEVKDILMCFLFLVKHLAQDQLIAWWSNSPPSHVLSFFKLIDTGRIKFLPYSGFFFQIIVKSMAQYLLSTSRIKKCLSLMDRGFVFRLINSHMSHFAAESESRSIQELKFTFLQIVSSHEHFVSFNLPVWLNKSRQDLSSEYSLSEDYCRQHFLTGLVLSEVRAALHQVLAIRRTGVLTLRDVLAKHEMDDRYQNKVRYGCVHEVHYTEQSLLDQLESCASYLEQSERYELLPHLYRLILPLYEARRNYEAQARCYQALTQACYHVVTTVRSGKRLLGNAVLCGRLCLELLRCCNSRLSVIRQESCAILYLLMRSNFEFSNRRGLTRVHLQVIISVSQLLGNIVGLNNARFQESLSLINSYATSDKVMKGTGFPLEVKDLTKRIRTVLMATAQMKELHHDPEVLSDLHHSLANSYASTPELRFTWLETMTRNHVKDLNYSEAAMCQLHIAALMAQYLKLKGVQSWGAEAFDKISSNIPRDETGLKLDSGEENKEKYSSQVTSVTPHFDKIDLESCRTTEFEQNHDVATFMFETPFTKDGSNKPRAEPCDQWKRRTIITTEYSFPYVKKRLKVVSKREIELSPIEVALDEMNQRVAELADVVFTKPTDPKKLQLRLQGSVCVQVNAGPLAYATAFLDPARDGDREYPDEKIEELKDVFREFVRVCYAALQLNSQVVRADQTEYQAALRANFHKLCTDLSNLFQETLWPDTELGSFKRNSQALFSAISGANSNSSSA</sequence>
<evidence type="ECO:0000256" key="2">
    <source>
        <dbReference type="PROSITE-ProRule" id="PRU00983"/>
    </source>
</evidence>
<dbReference type="PROSITE" id="PS51651">
    <property type="entry name" value="DOCKER"/>
    <property type="match status" value="1"/>
</dbReference>
<keyword evidence="6" id="KW-1185">Reference proteome</keyword>
<comment type="similarity">
    <text evidence="2">Belongs to the DOCK family.</text>
</comment>
<dbReference type="PaxDb" id="121845-A0A3Q0IMS2"/>
<feature type="compositionally biased region" description="Low complexity" evidence="3">
    <location>
        <begin position="24"/>
        <end position="38"/>
    </location>
</feature>
<feature type="domain" description="DOCKER" evidence="5">
    <location>
        <begin position="1677"/>
        <end position="1884"/>
    </location>
</feature>
<dbReference type="Proteomes" id="UP000079169">
    <property type="component" value="Unplaced"/>
</dbReference>
<accession>A0A3Q0IMS2</accession>
<evidence type="ECO:0000313" key="6">
    <source>
        <dbReference type="Proteomes" id="UP000079169"/>
    </source>
</evidence>
<dbReference type="InterPro" id="IPR027357">
    <property type="entry name" value="DOCKER_dom"/>
</dbReference>
<feature type="domain" description="C2 DOCK-type" evidence="4">
    <location>
        <begin position="522"/>
        <end position="695"/>
    </location>
</feature>
<dbReference type="InterPro" id="IPR046773">
    <property type="entry name" value="DOCKER_Lobe_C"/>
</dbReference>
<dbReference type="GO" id="GO:0007264">
    <property type="term" value="P:small GTPase-mediated signal transduction"/>
    <property type="evidence" value="ECO:0007669"/>
    <property type="project" value="InterPro"/>
</dbReference>
<dbReference type="RefSeq" id="XP_026677527.1">
    <property type="nucleotide sequence ID" value="XM_026821726.1"/>
</dbReference>
<dbReference type="KEGG" id="dci:103506751"/>
<dbReference type="InterPro" id="IPR026791">
    <property type="entry name" value="DOCK"/>
</dbReference>
<dbReference type="InterPro" id="IPR043161">
    <property type="entry name" value="DOCK_C_lobe_A"/>
</dbReference>
<dbReference type="InterPro" id="IPR021816">
    <property type="entry name" value="DOCK_C/D_N"/>
</dbReference>
<feature type="compositionally biased region" description="Polar residues" evidence="3">
    <location>
        <begin position="848"/>
        <end position="860"/>
    </location>
</feature>
<dbReference type="Pfam" id="PF11878">
    <property type="entry name" value="DOCK_C-D_N"/>
    <property type="match status" value="1"/>
</dbReference>
<dbReference type="Pfam" id="PF14429">
    <property type="entry name" value="DOCK-C2"/>
    <property type="match status" value="1"/>
</dbReference>
<evidence type="ECO:0000259" key="4">
    <source>
        <dbReference type="PROSITE" id="PS51650"/>
    </source>
</evidence>
<dbReference type="GO" id="GO:0005085">
    <property type="term" value="F:guanyl-nucleotide exchange factor activity"/>
    <property type="evidence" value="ECO:0007669"/>
    <property type="project" value="UniProtKB-KW"/>
</dbReference>
<evidence type="ECO:0000256" key="3">
    <source>
        <dbReference type="SAM" id="MobiDB-lite"/>
    </source>
</evidence>
<evidence type="ECO:0000256" key="1">
    <source>
        <dbReference type="ARBA" id="ARBA00022658"/>
    </source>
</evidence>
<evidence type="ECO:0000259" key="5">
    <source>
        <dbReference type="PROSITE" id="PS51651"/>
    </source>
</evidence>
<gene>
    <name evidence="7" type="primary">LOC103506751</name>
</gene>
<dbReference type="InterPro" id="IPR046769">
    <property type="entry name" value="DOCKER_Lobe_A"/>
</dbReference>
<keyword evidence="1" id="KW-0344">Guanine-nucleotide releasing factor</keyword>
<feature type="region of interest" description="Disordered" evidence="3">
    <location>
        <begin position="848"/>
        <end position="876"/>
    </location>
</feature>
<dbReference type="PANTHER" id="PTHR23317:SF26">
    <property type="entry name" value="ZIZIMIN, ISOFORM K"/>
    <property type="match status" value="1"/>
</dbReference>
<name>A0A3Q0IMS2_DIACI</name>
<dbReference type="InterPro" id="IPR035892">
    <property type="entry name" value="C2_domain_sf"/>
</dbReference>
<dbReference type="STRING" id="121845.A0A3Q0IMS2"/>
<dbReference type="InterPro" id="IPR027007">
    <property type="entry name" value="C2_DOCK-type_domain"/>
</dbReference>
<dbReference type="Gene3D" id="1.20.58.740">
    <property type="match status" value="1"/>
</dbReference>
<dbReference type="Gene3D" id="2.60.40.150">
    <property type="entry name" value="C2 domain"/>
    <property type="match status" value="1"/>
</dbReference>
<proteinExistence type="inferred from homology"/>
<dbReference type="Gene3D" id="1.25.40.410">
    <property type="match status" value="2"/>
</dbReference>
<dbReference type="Pfam" id="PF06920">
    <property type="entry name" value="DHR-2_Lobe_A"/>
    <property type="match status" value="2"/>
</dbReference>
<dbReference type="Pfam" id="PF20421">
    <property type="entry name" value="DHR-2_Lobe_C"/>
    <property type="match status" value="1"/>
</dbReference>
<feature type="region of interest" description="Disordered" evidence="3">
    <location>
        <begin position="19"/>
        <end position="38"/>
    </location>
</feature>
<reference evidence="7" key="1">
    <citation type="submission" date="2025-08" db="UniProtKB">
        <authorList>
            <consortium name="RefSeq"/>
        </authorList>
    </citation>
    <scope>IDENTIFICATION</scope>
</reference>
<dbReference type="PROSITE" id="PS51650">
    <property type="entry name" value="C2_DOCK"/>
    <property type="match status" value="1"/>
</dbReference>
<dbReference type="PANTHER" id="PTHR23317">
    <property type="entry name" value="DEDICATOR OF CYTOKINESIS DOCK"/>
    <property type="match status" value="1"/>
</dbReference>